<protein>
    <submittedName>
        <fullName evidence="1">Poly-beta-1,6-N-acetyl-D-glucosamine synthase</fullName>
        <ecNumber evidence="1">2.4.1.-</ecNumber>
    </submittedName>
</protein>
<keyword evidence="1" id="KW-0328">Glycosyltransferase</keyword>
<gene>
    <name evidence="1" type="primary">pgaC_3</name>
    <name evidence="1" type="ORF">FVB9532_02770</name>
</gene>
<evidence type="ECO:0000313" key="2">
    <source>
        <dbReference type="Proteomes" id="UP000356253"/>
    </source>
</evidence>
<comment type="caution">
    <text evidence="1">The sequence shown here is derived from an EMBL/GenBank/DDBJ whole genome shotgun (WGS) entry which is preliminary data.</text>
</comment>
<accession>A0AC61YC81</accession>
<name>A0AC61YC81_9FLAO</name>
<dbReference type="EMBL" id="CABVMM010000011">
    <property type="protein sequence ID" value="VVV01478.1"/>
    <property type="molecule type" value="Genomic_DNA"/>
</dbReference>
<proteinExistence type="predicted"/>
<organism evidence="1 2">
    <name type="scientific">Mesonia oceanica</name>
    <dbReference type="NCBI Taxonomy" id="2687242"/>
    <lineage>
        <taxon>Bacteria</taxon>
        <taxon>Pseudomonadati</taxon>
        <taxon>Bacteroidota</taxon>
        <taxon>Flavobacteriia</taxon>
        <taxon>Flavobacteriales</taxon>
        <taxon>Flavobacteriaceae</taxon>
        <taxon>Mesonia</taxon>
    </lineage>
</organism>
<dbReference type="EC" id="2.4.1.-" evidence="1"/>
<reference evidence="1" key="1">
    <citation type="submission" date="2019-09" db="EMBL/GenBank/DDBJ databases">
        <authorList>
            <person name="Rodrigo-Torres L."/>
            <person name="Arahal R. D."/>
            <person name="Lucena T."/>
        </authorList>
    </citation>
    <scope>NUCLEOTIDE SEQUENCE</scope>
    <source>
        <strain evidence="1">ISS653</strain>
    </source>
</reference>
<dbReference type="Proteomes" id="UP000356253">
    <property type="component" value="Unassembled WGS sequence"/>
</dbReference>
<keyword evidence="1" id="KW-0808">Transferase</keyword>
<evidence type="ECO:0000313" key="1">
    <source>
        <dbReference type="EMBL" id="VVV01478.1"/>
    </source>
</evidence>
<sequence>MFISASYATLMLWLLYGIFKLKTFHLTEETQKASFSICIPFRDEAENLPQLLISLEAIDYSTELFEIIFINDGSGDDSVKIVEEFIQQHPQLYMLLLHNSAKAISPKKEALSKAIQHSSKEYLVTTDADCEVPKKWLLYFNAMIIQQKSEFIAGPVSYISSGSFLDKFQTLDFLSLQAATLGGFGNKEAFLCNGANLCYKKDSFLEVNGFDNDKIASGDDIFLLEKMQLNKKKINYLSNVEACVKTLPPQTFKALLKQRIRWASKTSAYKNKTSLLTAVIVFLANLFFLIFFFGAIFQLLAWQAFILLLILKLNLDFFILYKTAEFYEQPHLMKSYIPIAFLHPLFIVNSAFLSILKSYEWKGRNFKK</sequence>
<keyword evidence="2" id="KW-1185">Reference proteome</keyword>